<dbReference type="InterPro" id="IPR004540">
    <property type="entry name" value="Transl_elong_EFG/EF2"/>
</dbReference>
<keyword evidence="8 9" id="KW-0342">GTP-binding</keyword>
<dbReference type="InterPro" id="IPR009000">
    <property type="entry name" value="Transl_B-barrel_sf"/>
</dbReference>
<organism evidence="11">
    <name type="scientific">Guillardia theta</name>
    <name type="common">Cryptophyte</name>
    <name type="synonym">Cryptomonas phi</name>
    <dbReference type="NCBI Taxonomy" id="55529"/>
    <lineage>
        <taxon>Eukaryota</taxon>
        <taxon>Cryptophyceae</taxon>
        <taxon>Pyrenomonadales</taxon>
        <taxon>Geminigeraceae</taxon>
        <taxon>Guillardia</taxon>
    </lineage>
</organism>
<dbReference type="SUPFAM" id="SSF52540">
    <property type="entry name" value="P-loop containing nucleoside triphosphate hydrolases"/>
    <property type="match status" value="1"/>
</dbReference>
<dbReference type="SUPFAM" id="SSF54980">
    <property type="entry name" value="EF-G C-terminal domain-like"/>
    <property type="match status" value="2"/>
</dbReference>
<dbReference type="InterPro" id="IPR020568">
    <property type="entry name" value="Ribosomal_Su5_D2-typ_SF"/>
</dbReference>
<reference evidence="11" key="1">
    <citation type="submission" date="2021-01" db="EMBL/GenBank/DDBJ databases">
        <authorList>
            <person name="Corre E."/>
            <person name="Pelletier E."/>
            <person name="Niang G."/>
            <person name="Scheremetjew M."/>
            <person name="Finn R."/>
            <person name="Kale V."/>
            <person name="Holt S."/>
            <person name="Cochrane G."/>
            <person name="Meng A."/>
            <person name="Brown T."/>
            <person name="Cohen L."/>
        </authorList>
    </citation>
    <scope>NUCLEOTIDE SEQUENCE</scope>
    <source>
        <strain evidence="11">CCMP 2712</strain>
    </source>
</reference>
<dbReference type="InterPro" id="IPR004161">
    <property type="entry name" value="EFTu-like_2"/>
</dbReference>
<sequence length="692" mass="76939">MRNIGISAHIDSGKTTLTERILFYTGRISAIHEVRGKDGVGAKMDSMDLEREKGITIQSAATFCRWKDHEINIIDTPGHVDFTIEVERALRVLDGAVLVLCAVGGVQSQTNTVDRQMKRYGVPRIAFINKLDRAGSNPWSVIKQIRDKLNLNAAALQVPIGLEDKIEGIVDLVEMKAARFVGDFGEKVEWFDIPASVMQQCKEKRQELIENVANVDEALSEKFLVDEEPTIEELKTAIRRATLSLQFVPVMMGTAFKNKGVQLLLDGVLQYLPNPTEVKNTALDISKGEEPFEVKISSKEPLLALAFKLQESPFGQLTYLRIYQGTFSKGDNILHVNANKKIKVPRIVRMHSNEMEDIDTAKAGEIVALFGIECATGDSFTDGSIKASMTSMHVPDAVMSLSIQPKQKTQLDKFSKALNRFTREDPTFRVGYDDETKQTIISGMGELHLQIYVERIKREYGVECEVGQPRVNYRESITKKADFDYQHKKQSGGQGQYGRVIGYVEPTDSVMDEPEFENMMIGNVISPSWMAAIEKGYKEQALHGPLTEHPVTGCRFVMVDGASHAVDSSELAFKIAAKNAFRQAVEKAGPVILEPIMKVEISVPDEFQGVCLTLINKRKGVVEDSVAQSGYAVITAAVPLANMFGFSTDLRSSTQGKGEYSMEYSEHKPVLPNIQEELVKDYREKKAAEAGK</sequence>
<keyword evidence="4" id="KW-0934">Plastid</keyword>
<dbReference type="Gene3D" id="3.30.70.870">
    <property type="entry name" value="Elongation Factor G (Translational Gtpase), domain 3"/>
    <property type="match status" value="1"/>
</dbReference>
<comment type="pathway">
    <text evidence="9">Protein biosynthesis; polypeptide chain elongation.</text>
</comment>
<accession>A0A7S4KQ45</accession>
<dbReference type="SMART" id="SM00889">
    <property type="entry name" value="EFG_IV"/>
    <property type="match status" value="1"/>
</dbReference>
<proteinExistence type="inferred from homology"/>
<dbReference type="FunFam" id="3.30.70.240:FF:000001">
    <property type="entry name" value="Elongation factor G"/>
    <property type="match status" value="1"/>
</dbReference>
<dbReference type="CDD" id="cd01434">
    <property type="entry name" value="EFG_mtEFG1_IV"/>
    <property type="match status" value="1"/>
</dbReference>
<name>A0A7S4KQ45_GUITH</name>
<dbReference type="UniPathway" id="UPA00345"/>
<evidence type="ECO:0000256" key="9">
    <source>
        <dbReference type="HAMAP-Rule" id="MF_03061"/>
    </source>
</evidence>
<dbReference type="Pfam" id="PF03144">
    <property type="entry name" value="GTP_EFTU_D2"/>
    <property type="match status" value="1"/>
</dbReference>
<dbReference type="InterPro" id="IPR009022">
    <property type="entry name" value="EFG_III"/>
</dbReference>
<evidence type="ECO:0000256" key="3">
    <source>
        <dbReference type="ARBA" id="ARBA00022528"/>
    </source>
</evidence>
<dbReference type="GO" id="GO:0003746">
    <property type="term" value="F:translation elongation factor activity"/>
    <property type="evidence" value="ECO:0007669"/>
    <property type="project" value="UniProtKB-UniRule"/>
</dbReference>
<evidence type="ECO:0000256" key="6">
    <source>
        <dbReference type="ARBA" id="ARBA00022768"/>
    </source>
</evidence>
<comment type="similarity">
    <text evidence="2">Belongs to the TRAFAC class translation factor GTPase superfamily. Classic translation factor GTPase family. EF-G/EF-2 subfamily.</text>
</comment>
<dbReference type="PANTHER" id="PTHR43636">
    <property type="entry name" value="ELONGATION FACTOR G, MITOCHONDRIAL"/>
    <property type="match status" value="1"/>
</dbReference>
<dbReference type="Gene3D" id="3.30.70.240">
    <property type="match status" value="1"/>
</dbReference>
<dbReference type="GO" id="GO:0005739">
    <property type="term" value="C:mitochondrion"/>
    <property type="evidence" value="ECO:0007669"/>
    <property type="project" value="UniProtKB-SubCell"/>
</dbReference>
<dbReference type="SMART" id="SM00838">
    <property type="entry name" value="EFG_C"/>
    <property type="match status" value="1"/>
</dbReference>
<dbReference type="PROSITE" id="PS00301">
    <property type="entry name" value="G_TR_1"/>
    <property type="match status" value="1"/>
</dbReference>
<feature type="domain" description="Tr-type G" evidence="10">
    <location>
        <begin position="1"/>
        <end position="276"/>
    </location>
</feature>
<dbReference type="SUPFAM" id="SSF50447">
    <property type="entry name" value="Translation proteins"/>
    <property type="match status" value="1"/>
</dbReference>
<evidence type="ECO:0000313" key="11">
    <source>
        <dbReference type="EMBL" id="CAE2301936.1"/>
    </source>
</evidence>
<protein>
    <recommendedName>
        <fullName evidence="9">Elongation factor G, mitochondrial</fullName>
        <shortName evidence="9">EF-Gmt</shortName>
    </recommendedName>
    <alternativeName>
        <fullName evidence="9">Elongation factor G 1, mitochondrial</fullName>
        <shortName evidence="9">mEF-G 1</shortName>
    </alternativeName>
    <alternativeName>
        <fullName evidence="9">Elongation factor G1</fullName>
    </alternativeName>
</protein>
<dbReference type="FunFam" id="3.40.50.300:FF:000029">
    <property type="entry name" value="Elongation factor G"/>
    <property type="match status" value="1"/>
</dbReference>
<feature type="binding site" evidence="9">
    <location>
        <begin position="129"/>
        <end position="132"/>
    </location>
    <ligand>
        <name>GTP</name>
        <dbReference type="ChEBI" id="CHEBI:37565"/>
    </ligand>
</feature>
<dbReference type="FunFam" id="3.30.230.10:FF:000003">
    <property type="entry name" value="Elongation factor G"/>
    <property type="match status" value="1"/>
</dbReference>
<dbReference type="CDD" id="cd16262">
    <property type="entry name" value="EFG_III"/>
    <property type="match status" value="1"/>
</dbReference>
<dbReference type="NCBIfam" id="TIGR00484">
    <property type="entry name" value="EF-G"/>
    <property type="match status" value="1"/>
</dbReference>
<dbReference type="InterPro" id="IPR035647">
    <property type="entry name" value="EFG_III/V"/>
</dbReference>
<evidence type="ECO:0000256" key="5">
    <source>
        <dbReference type="ARBA" id="ARBA00022741"/>
    </source>
</evidence>
<keyword evidence="9" id="KW-0496">Mitochondrion</keyword>
<evidence type="ECO:0000256" key="7">
    <source>
        <dbReference type="ARBA" id="ARBA00022917"/>
    </source>
</evidence>
<dbReference type="InterPro" id="IPR027417">
    <property type="entry name" value="P-loop_NTPase"/>
</dbReference>
<dbReference type="InterPro" id="IPR005517">
    <property type="entry name" value="Transl_elong_EFG/EF2_IV"/>
</dbReference>
<evidence type="ECO:0000256" key="2">
    <source>
        <dbReference type="ARBA" id="ARBA00005870"/>
    </source>
</evidence>
<comment type="function">
    <text evidence="9">Mitochondrial GTPase that catalyzes the GTP-dependent ribosomal translocation step during translation elongation. During this step, the ribosome changes from the pre-translocational (PRE) to the post-translocational (POST) state as the newly formed A-site-bound peptidyl-tRNA and P-site-bound deacylated tRNA move to the P and E sites, respectively. Catalyzes the coordinated movement of the two tRNA molecules, the mRNA and conformational changes in the ribosome.</text>
</comment>
<dbReference type="EMBL" id="HBKN01020966">
    <property type="protein sequence ID" value="CAE2301936.1"/>
    <property type="molecule type" value="Transcribed_RNA"/>
</dbReference>
<dbReference type="FunFam" id="3.30.70.870:FF:000001">
    <property type="entry name" value="Elongation factor G"/>
    <property type="match status" value="1"/>
</dbReference>
<dbReference type="PRINTS" id="PR00315">
    <property type="entry name" value="ELONGATNFCT"/>
</dbReference>
<dbReference type="InterPro" id="IPR047872">
    <property type="entry name" value="EFG_IV"/>
</dbReference>
<dbReference type="Pfam" id="PF14492">
    <property type="entry name" value="EFG_III"/>
    <property type="match status" value="1"/>
</dbReference>
<evidence type="ECO:0000256" key="1">
    <source>
        <dbReference type="ARBA" id="ARBA00004229"/>
    </source>
</evidence>
<dbReference type="CDD" id="cd01886">
    <property type="entry name" value="EF-G"/>
    <property type="match status" value="1"/>
</dbReference>
<dbReference type="InterPro" id="IPR041095">
    <property type="entry name" value="EFG_II"/>
</dbReference>
<dbReference type="SUPFAM" id="SSF54211">
    <property type="entry name" value="Ribosomal protein S5 domain 2-like"/>
    <property type="match status" value="1"/>
</dbReference>
<dbReference type="PANTHER" id="PTHR43636:SF2">
    <property type="entry name" value="ELONGATION FACTOR G, MITOCHONDRIAL"/>
    <property type="match status" value="1"/>
</dbReference>
<dbReference type="GO" id="GO:0005525">
    <property type="term" value="F:GTP binding"/>
    <property type="evidence" value="ECO:0007669"/>
    <property type="project" value="UniProtKB-UniRule"/>
</dbReference>
<dbReference type="NCBIfam" id="NF009381">
    <property type="entry name" value="PRK12740.1-5"/>
    <property type="match status" value="1"/>
</dbReference>
<dbReference type="GO" id="GO:0003924">
    <property type="term" value="F:GTPase activity"/>
    <property type="evidence" value="ECO:0007669"/>
    <property type="project" value="UniProtKB-UniRule"/>
</dbReference>
<dbReference type="Gene3D" id="2.40.30.10">
    <property type="entry name" value="Translation factors"/>
    <property type="match status" value="1"/>
</dbReference>
<dbReference type="Gene3D" id="3.40.50.300">
    <property type="entry name" value="P-loop containing nucleotide triphosphate hydrolases"/>
    <property type="match status" value="1"/>
</dbReference>
<dbReference type="Gene3D" id="3.30.230.10">
    <property type="match status" value="1"/>
</dbReference>
<comment type="subcellular location">
    <subcellularLocation>
        <location evidence="9">Mitochondrion</location>
    </subcellularLocation>
    <subcellularLocation>
        <location evidence="1">Plastid</location>
        <location evidence="1">Chloroplast</location>
    </subcellularLocation>
</comment>
<dbReference type="InterPro" id="IPR000795">
    <property type="entry name" value="T_Tr_GTP-bd_dom"/>
</dbReference>
<dbReference type="Pfam" id="PF00679">
    <property type="entry name" value="EFG_C"/>
    <property type="match status" value="1"/>
</dbReference>
<dbReference type="NCBIfam" id="TIGR00231">
    <property type="entry name" value="small_GTP"/>
    <property type="match status" value="1"/>
</dbReference>
<evidence type="ECO:0000259" key="10">
    <source>
        <dbReference type="PROSITE" id="PS51722"/>
    </source>
</evidence>
<keyword evidence="6 9" id="KW-0251">Elongation factor</keyword>
<gene>
    <name evidence="11" type="ORF">GTHE00462_LOCUS16469</name>
</gene>
<dbReference type="Pfam" id="PF03764">
    <property type="entry name" value="EFG_IV"/>
    <property type="match status" value="1"/>
</dbReference>
<feature type="binding site" evidence="9">
    <location>
        <begin position="8"/>
        <end position="15"/>
    </location>
    <ligand>
        <name>GTP</name>
        <dbReference type="ChEBI" id="CHEBI:37565"/>
    </ligand>
</feature>
<keyword evidence="7 9" id="KW-0648">Protein biosynthesis</keyword>
<dbReference type="InterPro" id="IPR000640">
    <property type="entry name" value="EFG_V-like"/>
</dbReference>
<dbReference type="CDD" id="cd04091">
    <property type="entry name" value="mtEFG1_II_like"/>
    <property type="match status" value="1"/>
</dbReference>
<keyword evidence="3" id="KW-0150">Chloroplast</keyword>
<dbReference type="InterPro" id="IPR014721">
    <property type="entry name" value="Ribsml_uS5_D2-typ_fold_subgr"/>
</dbReference>
<comment type="similarity">
    <text evidence="9">Belongs to the GTP-binding elongation factor family. EF-G/EF-2 subfamily.</text>
</comment>
<feature type="binding site" evidence="9">
    <location>
        <begin position="75"/>
        <end position="79"/>
    </location>
    <ligand>
        <name>GTP</name>
        <dbReference type="ChEBI" id="CHEBI:37565"/>
    </ligand>
</feature>
<evidence type="ECO:0000256" key="8">
    <source>
        <dbReference type="ARBA" id="ARBA00023134"/>
    </source>
</evidence>
<dbReference type="GO" id="GO:0009507">
    <property type="term" value="C:chloroplast"/>
    <property type="evidence" value="ECO:0007669"/>
    <property type="project" value="UniProtKB-SubCell"/>
</dbReference>
<evidence type="ECO:0000256" key="4">
    <source>
        <dbReference type="ARBA" id="ARBA00022640"/>
    </source>
</evidence>
<dbReference type="PROSITE" id="PS51722">
    <property type="entry name" value="G_TR_2"/>
    <property type="match status" value="1"/>
</dbReference>
<dbReference type="HAMAP" id="MF_00054_B">
    <property type="entry name" value="EF_G_EF_2_B"/>
    <property type="match status" value="1"/>
</dbReference>
<dbReference type="Pfam" id="PF00009">
    <property type="entry name" value="GTP_EFTU"/>
    <property type="match status" value="1"/>
</dbReference>
<dbReference type="GO" id="GO:0070125">
    <property type="term" value="P:mitochondrial translational elongation"/>
    <property type="evidence" value="ECO:0007669"/>
    <property type="project" value="UniProtKB-UniRule"/>
</dbReference>
<dbReference type="AlphaFoldDB" id="A0A7S4KQ45"/>
<keyword evidence="5 9" id="KW-0547">Nucleotide-binding</keyword>
<dbReference type="InterPro" id="IPR031157">
    <property type="entry name" value="G_TR_CS"/>
</dbReference>
<dbReference type="InterPro" id="IPR005225">
    <property type="entry name" value="Small_GTP-bd"/>
</dbReference>
<dbReference type="FunFam" id="2.40.30.10:FF:000022">
    <property type="entry name" value="Elongation factor G, mitochondrial"/>
    <property type="match status" value="1"/>
</dbReference>